<comment type="caution">
    <text evidence="1">The sequence shown here is derived from an EMBL/GenBank/DDBJ whole genome shotgun (WGS) entry which is preliminary data.</text>
</comment>
<dbReference type="EMBL" id="JACAZF010000004">
    <property type="protein sequence ID" value="KAF7306303.1"/>
    <property type="molecule type" value="Genomic_DNA"/>
</dbReference>
<dbReference type="Proteomes" id="UP000636479">
    <property type="component" value="Unassembled WGS sequence"/>
</dbReference>
<gene>
    <name evidence="1" type="ORF">MIND_00421400</name>
</gene>
<dbReference type="AlphaFoldDB" id="A0A8H6W967"/>
<dbReference type="GeneID" id="59343546"/>
<protein>
    <submittedName>
        <fullName evidence="1">CxC2 domain-containing protein</fullName>
    </submittedName>
</protein>
<proteinExistence type="predicted"/>
<reference evidence="1" key="1">
    <citation type="submission" date="2020-05" db="EMBL/GenBank/DDBJ databases">
        <title>Mycena genomes resolve the evolution of fungal bioluminescence.</title>
        <authorList>
            <person name="Tsai I.J."/>
        </authorList>
    </citation>
    <scope>NUCLEOTIDE SEQUENCE</scope>
    <source>
        <strain evidence="1">171206Taipei</strain>
    </source>
</reference>
<accession>A0A8H6W967</accession>
<sequence>MSHVSAWHSSLTTSSFFIASLLQKSKKKQKNTFRVGALHRTGRHGDHGTHFRANGEAVGRLVNVQPAKRPRLGVNDALGSWTPFTEEGWAQSASLADEVVVEIPPIRKRYLSSDNPMAVWRKHKAKFLDELLRAEGLGGGFHIPTCAHFCNAKTVSNGATNNSLYIVHRCGMAYFGQHVLCTTTQTRMCAWECATNSDITIFLARRQSPWCEPWSF</sequence>
<keyword evidence="2" id="KW-1185">Reference proteome</keyword>
<evidence type="ECO:0000313" key="1">
    <source>
        <dbReference type="EMBL" id="KAF7306303.1"/>
    </source>
</evidence>
<dbReference type="RefSeq" id="XP_037221322.1">
    <property type="nucleotide sequence ID" value="XM_037361030.1"/>
</dbReference>
<name>A0A8H6W967_9AGAR</name>
<evidence type="ECO:0000313" key="2">
    <source>
        <dbReference type="Proteomes" id="UP000636479"/>
    </source>
</evidence>
<organism evidence="1 2">
    <name type="scientific">Mycena indigotica</name>
    <dbReference type="NCBI Taxonomy" id="2126181"/>
    <lineage>
        <taxon>Eukaryota</taxon>
        <taxon>Fungi</taxon>
        <taxon>Dikarya</taxon>
        <taxon>Basidiomycota</taxon>
        <taxon>Agaricomycotina</taxon>
        <taxon>Agaricomycetes</taxon>
        <taxon>Agaricomycetidae</taxon>
        <taxon>Agaricales</taxon>
        <taxon>Marasmiineae</taxon>
        <taxon>Mycenaceae</taxon>
        <taxon>Mycena</taxon>
    </lineage>
</organism>
<dbReference type="OrthoDB" id="3051257at2759"/>